<protein>
    <submittedName>
        <fullName evidence="1">Uncharacterized protein</fullName>
    </submittedName>
</protein>
<evidence type="ECO:0000313" key="2">
    <source>
        <dbReference type="Proteomes" id="UP000309997"/>
    </source>
</evidence>
<comment type="caution">
    <text evidence="1">The sequence shown here is derived from an EMBL/GenBank/DDBJ whole genome shotgun (WGS) entry which is preliminary data.</text>
</comment>
<dbReference type="EMBL" id="RCHU02000019">
    <property type="protein sequence ID" value="KAL3565083.1"/>
    <property type="molecule type" value="Genomic_DNA"/>
</dbReference>
<accession>A0ACC4AGY4</accession>
<dbReference type="Proteomes" id="UP000309997">
    <property type="component" value="Unassembled WGS sequence"/>
</dbReference>
<keyword evidence="2" id="KW-1185">Reference proteome</keyword>
<evidence type="ECO:0000313" key="1">
    <source>
        <dbReference type="EMBL" id="KAL3565083.1"/>
    </source>
</evidence>
<sequence length="378" mass="41830">MASPTQSSNQAVSTGDVNTDPDVFQLIQTHQENAARLPPVEEIRTLLNQSTRGMLSTFSQKHEGYPSGSMVDFACDADGSPILAVSSLAVHTKDLLASPKCSLLVAKDPEDRTDLVIILHGDAIPVSEKDITAVRTAYLAKHPDSFWVDFGDFQFMRIEPKVVRYVSGVATALLGSGEFSKEEYQTAKVDLIAQFAKPVASHMNRDHAEDTRLIVQHSTSIPVDSAYMLDVDSLGFNVKAAYQGKTYKLRIPFPRRAEDRKDVKTLHITVMIDSRIKAFPVLNHSLLSLHCIILYIALNLGITRCYEWHLGSHLPSGVYHSSETFFCCVGVGFCKMSESGSSYVNDVTVYDVSGTHHRQLQTSYLQTKQSSGFWVVPL</sequence>
<gene>
    <name evidence="1" type="ORF">D5086_033129</name>
</gene>
<reference evidence="1 2" key="1">
    <citation type="journal article" date="2024" name="Plant Biotechnol. J.">
        <title>Genome and CRISPR/Cas9 system of a widespread forest tree (Populus alba) in the world.</title>
        <authorList>
            <person name="Liu Y.J."/>
            <person name="Jiang P.F."/>
            <person name="Han X.M."/>
            <person name="Li X.Y."/>
            <person name="Wang H.M."/>
            <person name="Wang Y.J."/>
            <person name="Wang X.X."/>
            <person name="Zeng Q.Y."/>
        </authorList>
    </citation>
    <scope>NUCLEOTIDE SEQUENCE [LARGE SCALE GENOMIC DNA]</scope>
    <source>
        <strain evidence="2">cv. PAL-ZL1</strain>
    </source>
</reference>
<organism evidence="1 2">
    <name type="scientific">Populus alba</name>
    <name type="common">White poplar</name>
    <dbReference type="NCBI Taxonomy" id="43335"/>
    <lineage>
        <taxon>Eukaryota</taxon>
        <taxon>Viridiplantae</taxon>
        <taxon>Streptophyta</taxon>
        <taxon>Embryophyta</taxon>
        <taxon>Tracheophyta</taxon>
        <taxon>Spermatophyta</taxon>
        <taxon>Magnoliopsida</taxon>
        <taxon>eudicotyledons</taxon>
        <taxon>Gunneridae</taxon>
        <taxon>Pentapetalae</taxon>
        <taxon>rosids</taxon>
        <taxon>fabids</taxon>
        <taxon>Malpighiales</taxon>
        <taxon>Salicaceae</taxon>
        <taxon>Saliceae</taxon>
        <taxon>Populus</taxon>
    </lineage>
</organism>
<name>A0ACC4AGY4_POPAL</name>
<proteinExistence type="predicted"/>